<keyword evidence="3" id="KW-1185">Reference proteome</keyword>
<dbReference type="OrthoDB" id="5995845at2"/>
<feature type="domain" description="Bacteriophage T5 Orf172 DNA-binding" evidence="1">
    <location>
        <begin position="25"/>
        <end position="117"/>
    </location>
</feature>
<dbReference type="RefSeq" id="WP_036164866.1">
    <property type="nucleotide sequence ID" value="NZ_JRKJ01000002.1"/>
</dbReference>
<sequence>MPIDRRDPAGRTQSRGRCHLYVLPVVVEDLLKLGFSRDPLARLQQLHPRWYEQFDLDRAFTLETESVPDARRLELRFRREFAAHNAPRPLTMREDAGGAREWYRGAYDSLAAASHALEGEGFTRHAPLRTWLRTALEARADLLFDWTSLLGVDDRETPRPGGLRATPAQTAVRDALGAFDALDIDLAPWLPEAVLRWHRASR</sequence>
<dbReference type="PATRIC" id="fig|1300345.3.peg.335"/>
<dbReference type="eggNOG" id="ENOG5030T0C">
    <property type="taxonomic scope" value="Bacteria"/>
</dbReference>
<dbReference type="AlphaFoldDB" id="A0A0A2WP10"/>
<evidence type="ECO:0000313" key="2">
    <source>
        <dbReference type="EMBL" id="KGQ20477.1"/>
    </source>
</evidence>
<dbReference type="Pfam" id="PF13455">
    <property type="entry name" value="MUG113"/>
    <property type="match status" value="1"/>
</dbReference>
<name>A0A0A2WP10_9GAMM</name>
<dbReference type="InterPro" id="IPR018306">
    <property type="entry name" value="Phage_T5_Orf172_DNA-bd"/>
</dbReference>
<protein>
    <recommendedName>
        <fullName evidence="1">Bacteriophage T5 Orf172 DNA-binding domain-containing protein</fullName>
    </recommendedName>
</protein>
<evidence type="ECO:0000259" key="1">
    <source>
        <dbReference type="SMART" id="SM00974"/>
    </source>
</evidence>
<comment type="caution">
    <text evidence="2">The sequence shown here is derived from an EMBL/GenBank/DDBJ whole genome shotgun (WGS) entry which is preliminary data.</text>
</comment>
<dbReference type="Proteomes" id="UP000030518">
    <property type="component" value="Unassembled WGS sequence"/>
</dbReference>
<accession>A0A0A2WP10</accession>
<dbReference type="STRING" id="1300345.LF41_1014"/>
<dbReference type="SMART" id="SM00974">
    <property type="entry name" value="T5orf172"/>
    <property type="match status" value="1"/>
</dbReference>
<dbReference type="EMBL" id="JRKJ01000002">
    <property type="protein sequence ID" value="KGQ20477.1"/>
    <property type="molecule type" value="Genomic_DNA"/>
</dbReference>
<organism evidence="2 3">
    <name type="scientific">Lysobacter dokdonensis DS-58</name>
    <dbReference type="NCBI Taxonomy" id="1300345"/>
    <lineage>
        <taxon>Bacteria</taxon>
        <taxon>Pseudomonadati</taxon>
        <taxon>Pseudomonadota</taxon>
        <taxon>Gammaproteobacteria</taxon>
        <taxon>Lysobacterales</taxon>
        <taxon>Lysobacteraceae</taxon>
        <taxon>Noviluteimonas</taxon>
    </lineage>
</organism>
<proteinExistence type="predicted"/>
<reference evidence="2 3" key="1">
    <citation type="submission" date="2014-09" db="EMBL/GenBank/DDBJ databases">
        <title>Genome sequences of Lysobacter dokdonensis DS-58.</title>
        <authorList>
            <person name="Kim J.F."/>
            <person name="Kwak M.-J."/>
        </authorList>
    </citation>
    <scope>NUCLEOTIDE SEQUENCE [LARGE SCALE GENOMIC DNA]</scope>
    <source>
        <strain evidence="2 3">DS-58</strain>
    </source>
</reference>
<evidence type="ECO:0000313" key="3">
    <source>
        <dbReference type="Proteomes" id="UP000030518"/>
    </source>
</evidence>
<gene>
    <name evidence="2" type="ORF">LF41_1014</name>
</gene>